<name>A0A1W1Y281_9BURK</name>
<dbReference type="Pfam" id="PF02627">
    <property type="entry name" value="CMD"/>
    <property type="match status" value="1"/>
</dbReference>
<dbReference type="PANTHER" id="PTHR34846:SF11">
    <property type="entry name" value="4-CARBOXYMUCONOLACTONE DECARBOXYLASE FAMILY PROTEIN (AFU_ORTHOLOGUE AFUA_6G11590)"/>
    <property type="match status" value="1"/>
</dbReference>
<dbReference type="SUPFAM" id="SSF69118">
    <property type="entry name" value="AhpD-like"/>
    <property type="match status" value="1"/>
</dbReference>
<keyword evidence="3" id="KW-1185">Reference proteome</keyword>
<dbReference type="PANTHER" id="PTHR34846">
    <property type="entry name" value="4-CARBOXYMUCONOLACTONE DECARBOXYLASE FAMILY PROTEIN (AFU_ORTHOLOGUE AFUA_6G11590)"/>
    <property type="match status" value="1"/>
</dbReference>
<protein>
    <submittedName>
        <fullName evidence="2">Alkylhydroperoxidase AhpD family core domain-containing protein</fullName>
    </submittedName>
</protein>
<dbReference type="OrthoDB" id="4704294at2"/>
<evidence type="ECO:0000313" key="2">
    <source>
        <dbReference type="EMBL" id="SMC30299.1"/>
    </source>
</evidence>
<dbReference type="InterPro" id="IPR029032">
    <property type="entry name" value="AhpD-like"/>
</dbReference>
<keyword evidence="2" id="KW-0575">Peroxidase</keyword>
<dbReference type="Gene3D" id="1.20.1290.10">
    <property type="entry name" value="AhpD-like"/>
    <property type="match status" value="1"/>
</dbReference>
<organism evidence="2 3">
    <name type="scientific">Polynucleobacter kasalickyi</name>
    <dbReference type="NCBI Taxonomy" id="1938817"/>
    <lineage>
        <taxon>Bacteria</taxon>
        <taxon>Pseudomonadati</taxon>
        <taxon>Pseudomonadota</taxon>
        <taxon>Betaproteobacteria</taxon>
        <taxon>Burkholderiales</taxon>
        <taxon>Burkholderiaceae</taxon>
        <taxon>Polynucleobacter</taxon>
    </lineage>
</organism>
<keyword evidence="2" id="KW-0560">Oxidoreductase</keyword>
<gene>
    <name evidence="2" type="ORF">SAMN06296008_101140</name>
</gene>
<accession>A0A1W1Y281</accession>
<evidence type="ECO:0000313" key="3">
    <source>
        <dbReference type="Proteomes" id="UP000192708"/>
    </source>
</evidence>
<dbReference type="RefSeq" id="WP_084281936.1">
    <property type="nucleotide sequence ID" value="NZ_FWXJ01000001.1"/>
</dbReference>
<proteinExistence type="predicted"/>
<dbReference type="STRING" id="1938817.SAMN06296008_101140"/>
<evidence type="ECO:0000259" key="1">
    <source>
        <dbReference type="Pfam" id="PF02627"/>
    </source>
</evidence>
<dbReference type="EMBL" id="FWXJ01000001">
    <property type="protein sequence ID" value="SMC30299.1"/>
    <property type="molecule type" value="Genomic_DNA"/>
</dbReference>
<sequence>MQKRISPVVPGSRPELAEIEANILKERGRISPLYQTLLNSPAIAHGWETLLTAIRNKNSLPASLREMIILRVAIINRAPYEFDAHVPHALKAGLSNEQLDALKAPTFEQILPIFNALEMAVLRLTDVMTLQIQVPDEVFAPIRANYNDQEVLEVVATIASYNMVSRLLNALHVGH</sequence>
<feature type="domain" description="Carboxymuconolactone decarboxylase-like" evidence="1">
    <location>
        <begin position="41"/>
        <end position="102"/>
    </location>
</feature>
<dbReference type="InterPro" id="IPR003779">
    <property type="entry name" value="CMD-like"/>
</dbReference>
<dbReference type="AlphaFoldDB" id="A0A1W1Y281"/>
<reference evidence="2 3" key="1">
    <citation type="submission" date="2017-04" db="EMBL/GenBank/DDBJ databases">
        <authorList>
            <person name="Afonso C.L."/>
            <person name="Miller P.J."/>
            <person name="Scott M.A."/>
            <person name="Spackman E."/>
            <person name="Goraichik I."/>
            <person name="Dimitrov K.M."/>
            <person name="Suarez D.L."/>
            <person name="Swayne D.E."/>
        </authorList>
    </citation>
    <scope>NUCLEOTIDE SEQUENCE [LARGE SCALE GENOMIC DNA]</scope>
    <source>
        <strain evidence="2 3">VK13</strain>
    </source>
</reference>
<dbReference type="GO" id="GO:0051920">
    <property type="term" value="F:peroxiredoxin activity"/>
    <property type="evidence" value="ECO:0007669"/>
    <property type="project" value="InterPro"/>
</dbReference>
<dbReference type="Proteomes" id="UP000192708">
    <property type="component" value="Unassembled WGS sequence"/>
</dbReference>